<name>V9H650_9NEIS</name>
<proteinExistence type="predicted"/>
<dbReference type="Gene3D" id="3.40.190.10">
    <property type="entry name" value="Periplasmic binding protein-like II"/>
    <property type="match status" value="2"/>
</dbReference>
<dbReference type="eggNOG" id="COG0834">
    <property type="taxonomic scope" value="Bacteria"/>
</dbReference>
<feature type="signal peptide" evidence="2">
    <location>
        <begin position="1"/>
        <end position="23"/>
    </location>
</feature>
<dbReference type="OrthoDB" id="8613451at2"/>
<dbReference type="HOGENOM" id="CLU_019602_18_2_4"/>
<organism evidence="4 5">
    <name type="scientific">Simonsiella muelleri ATCC 29453</name>
    <dbReference type="NCBI Taxonomy" id="641147"/>
    <lineage>
        <taxon>Bacteria</taxon>
        <taxon>Pseudomonadati</taxon>
        <taxon>Pseudomonadota</taxon>
        <taxon>Betaproteobacteria</taxon>
        <taxon>Neisseriales</taxon>
        <taxon>Neisseriaceae</taxon>
        <taxon>Simonsiella</taxon>
    </lineage>
</organism>
<dbReference type="AlphaFoldDB" id="V9H650"/>
<dbReference type="SMART" id="SM00062">
    <property type="entry name" value="PBPb"/>
    <property type="match status" value="1"/>
</dbReference>
<reference evidence="4 5" key="2">
    <citation type="submission" date="2011-10" db="EMBL/GenBank/DDBJ databases">
        <title>The Genome Sequence of Simonsiella muelleri ATCC 29453.</title>
        <authorList>
            <consortium name="The Broad Institute Genome Sequencing Platform"/>
            <consortium name="The Broad Institute Genome Sequencing Center for Infectious Disease"/>
            <person name="Earl A."/>
            <person name="Ward D."/>
            <person name="Feldgarden M."/>
            <person name="Gevers D."/>
            <person name="Izard J."/>
            <person name="Baranova O.V."/>
            <person name="Blanton J.M."/>
            <person name="Tanner A.C."/>
            <person name="Dewhirst F."/>
            <person name="Young S.K."/>
            <person name="Zeng Q."/>
            <person name="Gargeya S."/>
            <person name="Fitzgerald M."/>
            <person name="Haas B."/>
            <person name="Abouelleil A."/>
            <person name="Alvarado L."/>
            <person name="Arachchi H.M."/>
            <person name="Berlin A."/>
            <person name="Brown A."/>
            <person name="Chapman S.B."/>
            <person name="Chen Z."/>
            <person name="Dunbar C."/>
            <person name="Freedman E."/>
            <person name="Gearin G."/>
            <person name="Goldberg J."/>
            <person name="Griggs A."/>
            <person name="Gujja S."/>
            <person name="Heiman D."/>
            <person name="Howarth C."/>
            <person name="Larson L."/>
            <person name="Lui A."/>
            <person name="MacDonald P.J.P."/>
            <person name="Montmayeur A."/>
            <person name="Murphy C."/>
            <person name="Neiman D."/>
            <person name="Pearson M."/>
            <person name="Priest M."/>
            <person name="Roberts A."/>
            <person name="Saif S."/>
            <person name="Shea T."/>
            <person name="Shenoy N."/>
            <person name="Sisk P."/>
            <person name="Stolte C."/>
            <person name="Sykes S."/>
            <person name="Wortman J."/>
            <person name="Nusbaum C."/>
            <person name="Birren B."/>
        </authorList>
    </citation>
    <scope>NUCLEOTIDE SEQUENCE [LARGE SCALE GENOMIC DNA]</scope>
    <source>
        <strain evidence="4 5">ATCC 29453</strain>
    </source>
</reference>
<accession>V9H650</accession>
<reference evidence="4 5" key="1">
    <citation type="submission" date="2010-03" db="EMBL/GenBank/DDBJ databases">
        <authorList>
            <consortium name="The Broad Institute Genome Sequencing Platform"/>
            <person name="Ward D."/>
            <person name="Earl A."/>
            <person name="Feldgarden M."/>
            <person name="Gevers D."/>
            <person name="Young S."/>
            <person name="Zeng Q."/>
            <person name="Koehrsen M."/>
            <person name="Alvarado L."/>
            <person name="Berlin A.M."/>
            <person name="Borenstein D."/>
            <person name="Chapman S.B."/>
            <person name="Chen Z."/>
            <person name="Engels R."/>
            <person name="Freedman E."/>
            <person name="Gellesch M."/>
            <person name="Goldberg J."/>
            <person name="Griggs A."/>
            <person name="Gujja S."/>
            <person name="Heilman E.R."/>
            <person name="Heiman D.I."/>
            <person name="Hepburn T.A."/>
            <person name="Howarth C."/>
            <person name="Jen D."/>
            <person name="Larson L."/>
            <person name="Mehta T."/>
            <person name="Park D."/>
            <person name="Pearson M."/>
            <person name="Richards J."/>
            <person name="Roberts A."/>
            <person name="Saif S."/>
            <person name="Shea T.D."/>
            <person name="Shenoy N."/>
            <person name="Sisk P."/>
            <person name="Stolte C."/>
            <person name="Sykes S.N."/>
            <person name="Walk T."/>
            <person name="White J."/>
            <person name="Yandava C."/>
            <person name="Izard J."/>
            <person name="Baranova O.V."/>
            <person name="Blanton J.M."/>
            <person name="Tanner A.C."/>
            <person name="Dewhirst F."/>
            <person name="Haas B."/>
            <person name="Nusbaum C."/>
            <person name="Birren B."/>
        </authorList>
    </citation>
    <scope>NUCLEOTIDE SEQUENCE [LARGE SCALE GENOMIC DNA]</scope>
    <source>
        <strain evidence="4 5">ATCC 29453</strain>
    </source>
</reference>
<dbReference type="PROSITE" id="PS51257">
    <property type="entry name" value="PROKAR_LIPOPROTEIN"/>
    <property type="match status" value="1"/>
</dbReference>
<feature type="domain" description="Solute-binding protein family 3/N-terminal" evidence="3">
    <location>
        <begin position="62"/>
        <end position="289"/>
    </location>
</feature>
<feature type="chain" id="PRO_5004776295" description="Solute-binding protein family 3/N-terminal domain-containing protein" evidence="2">
    <location>
        <begin position="24"/>
        <end position="289"/>
    </location>
</feature>
<evidence type="ECO:0000313" key="5">
    <source>
        <dbReference type="Proteomes" id="UP000017813"/>
    </source>
</evidence>
<evidence type="ECO:0000256" key="1">
    <source>
        <dbReference type="ARBA" id="ARBA00022729"/>
    </source>
</evidence>
<evidence type="ECO:0000313" key="4">
    <source>
        <dbReference type="EMBL" id="EFG31336.2"/>
    </source>
</evidence>
<dbReference type="SUPFAM" id="SSF53850">
    <property type="entry name" value="Periplasmic binding protein-like II"/>
    <property type="match status" value="1"/>
</dbReference>
<evidence type="ECO:0000259" key="3">
    <source>
        <dbReference type="SMART" id="SM00062"/>
    </source>
</evidence>
<keyword evidence="1 2" id="KW-0732">Signal</keyword>
<dbReference type="Proteomes" id="UP000017813">
    <property type="component" value="Unassembled WGS sequence"/>
</dbReference>
<dbReference type="Pfam" id="PF00497">
    <property type="entry name" value="SBP_bac_3"/>
    <property type="match status" value="1"/>
</dbReference>
<evidence type="ECO:0000256" key="2">
    <source>
        <dbReference type="SAM" id="SignalP"/>
    </source>
</evidence>
<dbReference type="PANTHER" id="PTHR35936:SF19">
    <property type="entry name" value="AMINO-ACID-BINDING PROTEIN YXEM-RELATED"/>
    <property type="match status" value="1"/>
</dbReference>
<gene>
    <name evidence="4" type="ORF">HMPREF9021_00604</name>
</gene>
<keyword evidence="5" id="KW-1185">Reference proteome</keyword>
<dbReference type="STRING" id="641147.HMPREF9021_00604"/>
<dbReference type="PANTHER" id="PTHR35936">
    <property type="entry name" value="MEMBRANE-BOUND LYTIC MUREIN TRANSGLYCOSYLASE F"/>
    <property type="match status" value="1"/>
</dbReference>
<comment type="caution">
    <text evidence="4">The sequence shown here is derived from an EMBL/GenBank/DDBJ whole genome shotgun (WGS) entry which is preliminary data.</text>
</comment>
<protein>
    <recommendedName>
        <fullName evidence="3">Solute-binding protein family 3/N-terminal domain-containing protein</fullName>
    </recommendedName>
</protein>
<sequence>MMNTRLISVLISGLFLVACQKEAPNSPASTENKTSSTAVETGMISPQVDVAPRPAFNANWKTYTFATEPNYPPLEYRNKNTEIIGFETDILYAVAESAQFNVKLEAIPLANFDATLSNKQADAWISGLILSDELQKKVAVSQPFLENSVVVGVLDKPENANIKTINDLKDKGISVSAYYPPDMKDLAKQISNNKMTERRSIYLSLQSVFKGETVGVLAEDRALQYFEKIHDEKNGLKFRFIPTNAPKHQLVFGVAQDNPELLAQIDKGLSAIKANGSYDKIVNKWFGTK</sequence>
<dbReference type="InterPro" id="IPR001638">
    <property type="entry name" value="Solute-binding_3/MltF_N"/>
</dbReference>
<dbReference type="EMBL" id="ADCY02000010">
    <property type="protein sequence ID" value="EFG31336.2"/>
    <property type="molecule type" value="Genomic_DNA"/>
</dbReference>